<evidence type="ECO:0000313" key="2">
    <source>
        <dbReference type="EMBL" id="GMM61675.1"/>
    </source>
</evidence>
<evidence type="ECO:0000313" key="3">
    <source>
        <dbReference type="Proteomes" id="UP001187221"/>
    </source>
</evidence>
<name>A0ABQ6P8V1_9SPHN</name>
<evidence type="ECO:0000256" key="1">
    <source>
        <dbReference type="SAM" id="Coils"/>
    </source>
</evidence>
<organism evidence="2 3">
    <name type="scientific">Novosphingobium pituita</name>
    <dbReference type="NCBI Taxonomy" id="3056842"/>
    <lineage>
        <taxon>Bacteria</taxon>
        <taxon>Pseudomonadati</taxon>
        <taxon>Pseudomonadota</taxon>
        <taxon>Alphaproteobacteria</taxon>
        <taxon>Sphingomonadales</taxon>
        <taxon>Sphingomonadaceae</taxon>
        <taxon>Novosphingobium</taxon>
    </lineage>
</organism>
<protein>
    <submittedName>
        <fullName evidence="2">Uncharacterized protein</fullName>
    </submittedName>
</protein>
<sequence length="165" mass="16937">MCGPALPLLAAGLAVARTGIGTISAMHQAQAQREAALQQAEQERAAARDAQDETARALADQYRAMAATEGRQRVAAAAGGVSVDFGTAREAIDSTRLTGTARAQDIAAQGASALRQNDAAAAQAMGRASMAATQGQTALWNGVVDMGQSVLSGVRQYRALRSRIG</sequence>
<keyword evidence="3" id="KW-1185">Reference proteome</keyword>
<keyword evidence="1" id="KW-0175">Coiled coil</keyword>
<dbReference type="RefSeq" id="WP_317975336.1">
    <property type="nucleotide sequence ID" value="NZ_BTFW01000001.1"/>
</dbReference>
<accession>A0ABQ6P8V1</accession>
<dbReference type="Proteomes" id="UP001187221">
    <property type="component" value="Unassembled WGS sequence"/>
</dbReference>
<proteinExistence type="predicted"/>
<gene>
    <name evidence="2" type="ORF">NUTIK01_24520</name>
</gene>
<dbReference type="EMBL" id="BTFW01000001">
    <property type="protein sequence ID" value="GMM61675.1"/>
    <property type="molecule type" value="Genomic_DNA"/>
</dbReference>
<feature type="coiled-coil region" evidence="1">
    <location>
        <begin position="26"/>
        <end position="57"/>
    </location>
</feature>
<comment type="caution">
    <text evidence="2">The sequence shown here is derived from an EMBL/GenBank/DDBJ whole genome shotgun (WGS) entry which is preliminary data.</text>
</comment>
<reference evidence="2 3" key="1">
    <citation type="submission" date="2023-06" db="EMBL/GenBank/DDBJ databases">
        <title>Draft genome sequence of Novosphingobium sp. strain IK01.</title>
        <authorList>
            <person name="Hatamoto M."/>
            <person name="Ikarashi T."/>
            <person name="Yamaguchi T."/>
        </authorList>
    </citation>
    <scope>NUCLEOTIDE SEQUENCE [LARGE SCALE GENOMIC DNA]</scope>
    <source>
        <strain evidence="2 3">IK01</strain>
    </source>
</reference>